<dbReference type="EMBL" id="JBHTMX010000006">
    <property type="protein sequence ID" value="MFD1330809.1"/>
    <property type="molecule type" value="Genomic_DNA"/>
</dbReference>
<dbReference type="InterPro" id="IPR032710">
    <property type="entry name" value="NTF2-like_dom_sf"/>
</dbReference>
<dbReference type="NCBIfam" id="NF033625">
    <property type="entry name" value="HpxZ"/>
    <property type="match status" value="1"/>
</dbReference>
<dbReference type="RefSeq" id="WP_378774004.1">
    <property type="nucleotide sequence ID" value="NZ_JBHTMX010000006.1"/>
</dbReference>
<reference evidence="2" key="1">
    <citation type="journal article" date="2019" name="Int. J. Syst. Evol. Microbiol.">
        <title>The Global Catalogue of Microorganisms (GCM) 10K type strain sequencing project: providing services to taxonomists for standard genome sequencing and annotation.</title>
        <authorList>
            <consortium name="The Broad Institute Genomics Platform"/>
            <consortium name="The Broad Institute Genome Sequencing Center for Infectious Disease"/>
            <person name="Wu L."/>
            <person name="Ma J."/>
        </authorList>
    </citation>
    <scope>NUCLEOTIDE SEQUENCE [LARGE SCALE GENOMIC DNA]</scope>
    <source>
        <strain evidence="2">CCUG 61696</strain>
    </source>
</reference>
<dbReference type="Gene3D" id="3.10.450.50">
    <property type="match status" value="1"/>
</dbReference>
<comment type="caution">
    <text evidence="1">The sequence shown here is derived from an EMBL/GenBank/DDBJ whole genome shotgun (WGS) entry which is preliminary data.</text>
</comment>
<dbReference type="SUPFAM" id="SSF54427">
    <property type="entry name" value="NTF2-like"/>
    <property type="match status" value="1"/>
</dbReference>
<evidence type="ECO:0000313" key="2">
    <source>
        <dbReference type="Proteomes" id="UP001597171"/>
    </source>
</evidence>
<keyword evidence="2" id="KW-1185">Reference proteome</keyword>
<protein>
    <submittedName>
        <fullName evidence="1">Oxalurate catabolism protein HpxZ</fullName>
    </submittedName>
</protein>
<gene>
    <name evidence="1" type="primary">hpxZ</name>
    <name evidence="1" type="ORF">ACFQ4O_02225</name>
</gene>
<proteinExistence type="predicted"/>
<dbReference type="Proteomes" id="UP001597171">
    <property type="component" value="Unassembled WGS sequence"/>
</dbReference>
<name>A0ABW3Z3F1_9HYPH</name>
<accession>A0ABW3Z3F1</accession>
<sequence length="129" mass="14303">MPEVDLPEVLDEVRAAFAAYEKALTGNDVATLEALFRDDARTLRYGATENLYGMDEIRAFRRGRSPAGLDRALEKTVITTYGRDAATACTLFRRDSAPGKIGRQTQTWVRFPEGWKVVAAHVSVIDEPA</sequence>
<evidence type="ECO:0000313" key="1">
    <source>
        <dbReference type="EMBL" id="MFD1330809.1"/>
    </source>
</evidence>
<dbReference type="Pfam" id="PF11533">
    <property type="entry name" value="AtzH-like"/>
    <property type="match status" value="1"/>
</dbReference>
<dbReference type="InterPro" id="IPR024507">
    <property type="entry name" value="AtzH-like"/>
</dbReference>
<organism evidence="1 2">
    <name type="scientific">Methylopila musalis</name>
    <dbReference type="NCBI Taxonomy" id="1134781"/>
    <lineage>
        <taxon>Bacteria</taxon>
        <taxon>Pseudomonadati</taxon>
        <taxon>Pseudomonadota</taxon>
        <taxon>Alphaproteobacteria</taxon>
        <taxon>Hyphomicrobiales</taxon>
        <taxon>Methylopilaceae</taxon>
        <taxon>Methylopila</taxon>
    </lineage>
</organism>